<dbReference type="InterPro" id="IPR036188">
    <property type="entry name" value="FAD/NAD-bd_sf"/>
</dbReference>
<evidence type="ECO:0000313" key="11">
    <source>
        <dbReference type="Proteomes" id="UP000291933"/>
    </source>
</evidence>
<keyword evidence="7" id="KW-0521">NADP</keyword>
<dbReference type="SUPFAM" id="SSF51905">
    <property type="entry name" value="FAD/NAD(P)-binding domain"/>
    <property type="match status" value="1"/>
</dbReference>
<dbReference type="GO" id="GO:0102039">
    <property type="term" value="F:NADH-dependent peroxiredoxin activity"/>
    <property type="evidence" value="ECO:0007669"/>
    <property type="project" value="InterPro"/>
</dbReference>
<organism evidence="10 11">
    <name type="scientific">Propioniciclava tarda</name>
    <dbReference type="NCBI Taxonomy" id="433330"/>
    <lineage>
        <taxon>Bacteria</taxon>
        <taxon>Bacillati</taxon>
        <taxon>Actinomycetota</taxon>
        <taxon>Actinomycetes</taxon>
        <taxon>Propionibacteriales</taxon>
        <taxon>Propionibacteriaceae</taxon>
        <taxon>Propioniciclava</taxon>
    </lineage>
</organism>
<dbReference type="AlphaFoldDB" id="A0A4Q9KJ09"/>
<evidence type="ECO:0000256" key="4">
    <source>
        <dbReference type="ARBA" id="ARBA00023157"/>
    </source>
</evidence>
<dbReference type="InterPro" id="IPR036249">
    <property type="entry name" value="Thioredoxin-like_sf"/>
</dbReference>
<dbReference type="PIRSF" id="PIRSF000238">
    <property type="entry name" value="AhpF"/>
    <property type="match status" value="1"/>
</dbReference>
<keyword evidence="7" id="KW-0520">NAD</keyword>
<dbReference type="CDD" id="cd03026">
    <property type="entry name" value="AhpF_NTD_C"/>
    <property type="match status" value="1"/>
</dbReference>
<dbReference type="PRINTS" id="PR00368">
    <property type="entry name" value="FADPNR"/>
</dbReference>
<name>A0A4Q9KJ09_PROTD</name>
<protein>
    <submittedName>
        <fullName evidence="10">Alkyl hydroperoxide reductase subunit F</fullName>
        <ecNumber evidence="10">1.8.1.-</ecNumber>
    </submittedName>
</protein>
<keyword evidence="4 8" id="KW-1015">Disulfide bond</keyword>
<proteinExistence type="predicted"/>
<dbReference type="GO" id="GO:0051287">
    <property type="term" value="F:NAD binding"/>
    <property type="evidence" value="ECO:0007669"/>
    <property type="project" value="InterPro"/>
</dbReference>
<evidence type="ECO:0000313" key="10">
    <source>
        <dbReference type="EMBL" id="TBT94393.1"/>
    </source>
</evidence>
<dbReference type="OrthoDB" id="9806179at2"/>
<evidence type="ECO:0000256" key="2">
    <source>
        <dbReference type="ARBA" id="ARBA00022827"/>
    </source>
</evidence>
<dbReference type="InterPro" id="IPR044141">
    <property type="entry name" value="AhpF_NTD_C"/>
</dbReference>
<keyword evidence="5 8" id="KW-0676">Redox-active center</keyword>
<sequence length="520" mass="54914">MLDASLTAQLTQLVQLIKQPIELAASLGSDDVSAQTKALLDEIAVLRPEMITVTSEANERTPSFAIRRTGTDVQVRFAGVPLGHEFSSLVLALVQVGGHPVKAEPALIDAIKGLDAHEFVTYMSLSCINCPTVVQALNSISIINPKIRHTAVEGGAFQAEVDERKILAVPTVYMDGESWGSGRMELDEIVQRLDVNAAAKAAESLTAKEPYDVLIVGGGPAGATAAIYAARKGIRTGLVVDRMGGQVLDTNSIENFPSILEIQGPELGTALDAHVHAYEVDIMKNQIAAGLTPAGDDGLITITLDNGGTLRSRTVILATGARWRTLGVPGETEYRNKGVTFCPHCDGPLFKGKDVAVIGGGNSGVEAAIDLAGVVKHVTVVEFLDHLKADEILLRKARSMGIDFVLNAATSEVTGDGAQVTGLTYTDRTTNEPHQLPVQAVFIQIGLVPNTAWLASSGMQLTERMKEIVIDERGATSIPGVYAAGDCTTVPYKQIVISMGAGATAALGAFDYLIRTTAPE</sequence>
<evidence type="ECO:0000256" key="5">
    <source>
        <dbReference type="ARBA" id="ARBA00023284"/>
    </source>
</evidence>
<dbReference type="InterPro" id="IPR012081">
    <property type="entry name" value="Alkyl_hydroperoxide_Rdtase_suF"/>
</dbReference>
<dbReference type="GO" id="GO:0004791">
    <property type="term" value="F:thioredoxin-disulfide reductase (NADPH) activity"/>
    <property type="evidence" value="ECO:0007669"/>
    <property type="project" value="UniProtKB-EC"/>
</dbReference>
<dbReference type="Gene3D" id="3.40.30.80">
    <property type="match status" value="1"/>
</dbReference>
<dbReference type="InterPro" id="IPR044142">
    <property type="entry name" value="AhpF_NTD_N"/>
</dbReference>
<dbReference type="PANTHER" id="PTHR48105">
    <property type="entry name" value="THIOREDOXIN REDUCTASE 1-RELATED-RELATED"/>
    <property type="match status" value="1"/>
</dbReference>
<feature type="disulfide bond" description="Redox-active" evidence="8">
    <location>
        <begin position="342"/>
        <end position="345"/>
    </location>
</feature>
<dbReference type="Proteomes" id="UP000291933">
    <property type="component" value="Unassembled WGS sequence"/>
</dbReference>
<feature type="binding site" evidence="7">
    <location>
        <begin position="354"/>
        <end position="368"/>
    </location>
    <ligand>
        <name>NAD(+)</name>
        <dbReference type="ChEBI" id="CHEBI:57540"/>
    </ligand>
</feature>
<evidence type="ECO:0000256" key="8">
    <source>
        <dbReference type="PIRSR" id="PIRSR000238-2"/>
    </source>
</evidence>
<dbReference type="EC" id="1.8.1.-" evidence="10"/>
<dbReference type="PRINTS" id="PR00469">
    <property type="entry name" value="PNDRDTASEII"/>
</dbReference>
<dbReference type="SUPFAM" id="SSF52833">
    <property type="entry name" value="Thioredoxin-like"/>
    <property type="match status" value="2"/>
</dbReference>
<keyword evidence="2 7" id="KW-0274">FAD</keyword>
<accession>A0A4Q9KJ09</accession>
<keyword evidence="1" id="KW-0285">Flavoprotein</keyword>
<gene>
    <name evidence="10" type="primary">ahpF</name>
    <name evidence="10" type="ORF">ET996_10935</name>
</gene>
<comment type="caution">
    <text evidence="10">The sequence shown here is derived from an EMBL/GenBank/DDBJ whole genome shotgun (WGS) entry which is preliminary data.</text>
</comment>
<evidence type="ECO:0000259" key="9">
    <source>
        <dbReference type="Pfam" id="PF07992"/>
    </source>
</evidence>
<dbReference type="InterPro" id="IPR008255">
    <property type="entry name" value="Pyr_nucl-diS_OxRdtase_2_AS"/>
</dbReference>
<reference evidence="10 11" key="1">
    <citation type="submission" date="2019-01" db="EMBL/GenBank/DDBJ databases">
        <title>Lactibacter flavus gen. nov., sp. nov., a novel bacterium of the family Propionibacteriaceae isolated from raw milk and dairy products.</title>
        <authorList>
            <person name="Huptas C."/>
            <person name="Wenning M."/>
            <person name="Breitenwieser F."/>
            <person name="Doll E."/>
            <person name="Von Neubeck M."/>
            <person name="Busse H.-J."/>
            <person name="Scherer S."/>
        </authorList>
    </citation>
    <scope>NUCLEOTIDE SEQUENCE [LARGE SCALE GENOMIC DNA]</scope>
    <source>
        <strain evidence="10 11">DSM 22130</strain>
    </source>
</reference>
<dbReference type="Gene3D" id="3.50.50.60">
    <property type="entry name" value="FAD/NAD(P)-binding domain"/>
    <property type="match status" value="2"/>
</dbReference>
<feature type="binding site" evidence="7">
    <location>
        <begin position="476"/>
        <end position="486"/>
    </location>
    <ligand>
        <name>FAD</name>
        <dbReference type="ChEBI" id="CHEBI:57692"/>
    </ligand>
</feature>
<dbReference type="NCBIfam" id="TIGR03140">
    <property type="entry name" value="AhpF"/>
    <property type="match status" value="1"/>
</dbReference>
<comment type="catalytic activity">
    <reaction evidence="6">
        <text>[thioredoxin]-dithiol + NADP(+) = [thioredoxin]-disulfide + NADPH + H(+)</text>
        <dbReference type="Rhea" id="RHEA:20345"/>
        <dbReference type="Rhea" id="RHEA-COMP:10698"/>
        <dbReference type="Rhea" id="RHEA-COMP:10700"/>
        <dbReference type="ChEBI" id="CHEBI:15378"/>
        <dbReference type="ChEBI" id="CHEBI:29950"/>
        <dbReference type="ChEBI" id="CHEBI:50058"/>
        <dbReference type="ChEBI" id="CHEBI:57783"/>
        <dbReference type="ChEBI" id="CHEBI:58349"/>
        <dbReference type="EC" id="1.8.1.9"/>
    </reaction>
</comment>
<evidence type="ECO:0000256" key="1">
    <source>
        <dbReference type="ARBA" id="ARBA00022630"/>
    </source>
</evidence>
<dbReference type="GO" id="GO:0050660">
    <property type="term" value="F:flavin adenine dinucleotide binding"/>
    <property type="evidence" value="ECO:0007669"/>
    <property type="project" value="InterPro"/>
</dbReference>
<feature type="binding site" evidence="7">
    <location>
        <begin position="212"/>
        <end position="227"/>
    </location>
    <ligand>
        <name>FAD</name>
        <dbReference type="ChEBI" id="CHEBI:57692"/>
    </ligand>
</feature>
<dbReference type="InterPro" id="IPR050097">
    <property type="entry name" value="Ferredoxin-NADP_redctase_2"/>
</dbReference>
<dbReference type="PROSITE" id="PS51354">
    <property type="entry name" value="GLUTAREDOXIN_2"/>
    <property type="match status" value="1"/>
</dbReference>
<dbReference type="CDD" id="cd02974">
    <property type="entry name" value="AhpF_NTD_N"/>
    <property type="match status" value="1"/>
</dbReference>
<evidence type="ECO:0000256" key="7">
    <source>
        <dbReference type="PIRSR" id="PIRSR000238-1"/>
    </source>
</evidence>
<evidence type="ECO:0000256" key="3">
    <source>
        <dbReference type="ARBA" id="ARBA00023002"/>
    </source>
</evidence>
<dbReference type="Pfam" id="PF07992">
    <property type="entry name" value="Pyr_redox_2"/>
    <property type="match status" value="1"/>
</dbReference>
<feature type="domain" description="FAD/NAD(P)-binding" evidence="9">
    <location>
        <begin position="211"/>
        <end position="499"/>
    </location>
</feature>
<dbReference type="EMBL" id="SDMR01000014">
    <property type="protein sequence ID" value="TBT94393.1"/>
    <property type="molecule type" value="Genomic_DNA"/>
</dbReference>
<dbReference type="GO" id="GO:0000302">
    <property type="term" value="P:response to reactive oxygen species"/>
    <property type="evidence" value="ECO:0007669"/>
    <property type="project" value="InterPro"/>
</dbReference>
<dbReference type="RefSeq" id="WP_131172636.1">
    <property type="nucleotide sequence ID" value="NZ_FXTL01000014.1"/>
</dbReference>
<evidence type="ECO:0000256" key="6">
    <source>
        <dbReference type="ARBA" id="ARBA00048132"/>
    </source>
</evidence>
<dbReference type="InterPro" id="IPR023753">
    <property type="entry name" value="FAD/NAD-binding_dom"/>
</dbReference>
<keyword evidence="11" id="KW-1185">Reference proteome</keyword>
<dbReference type="PROSITE" id="PS00573">
    <property type="entry name" value="PYRIDINE_REDOX_2"/>
    <property type="match status" value="1"/>
</dbReference>
<keyword evidence="3 10" id="KW-0560">Oxidoreductase</keyword>
<comment type="cofactor">
    <cofactor evidence="7">
        <name>FAD</name>
        <dbReference type="ChEBI" id="CHEBI:57692"/>
    </cofactor>
    <text evidence="7">Binds 1 FAD per subunit.</text>
</comment>